<accession>A0A067R142</accession>
<reference evidence="11 12" key="1">
    <citation type="journal article" date="2014" name="Nat. Commun.">
        <title>Molecular traces of alternative social organization in a termite genome.</title>
        <authorList>
            <person name="Terrapon N."/>
            <person name="Li C."/>
            <person name="Robertson H.M."/>
            <person name="Ji L."/>
            <person name="Meng X."/>
            <person name="Booth W."/>
            <person name="Chen Z."/>
            <person name="Childers C.P."/>
            <person name="Glastad K.M."/>
            <person name="Gokhale K."/>
            <person name="Gowin J."/>
            <person name="Gronenberg W."/>
            <person name="Hermansen R.A."/>
            <person name="Hu H."/>
            <person name="Hunt B.G."/>
            <person name="Huylmans A.K."/>
            <person name="Khalil S.M."/>
            <person name="Mitchell R.D."/>
            <person name="Munoz-Torres M.C."/>
            <person name="Mustard J.A."/>
            <person name="Pan H."/>
            <person name="Reese J.T."/>
            <person name="Scharf M.E."/>
            <person name="Sun F."/>
            <person name="Vogel H."/>
            <person name="Xiao J."/>
            <person name="Yang W."/>
            <person name="Yang Z."/>
            <person name="Yang Z."/>
            <person name="Zhou J."/>
            <person name="Zhu J."/>
            <person name="Brent C.S."/>
            <person name="Elsik C.G."/>
            <person name="Goodisman M.A."/>
            <person name="Liberles D.A."/>
            <person name="Roe R.M."/>
            <person name="Vargo E.L."/>
            <person name="Vilcinskas A."/>
            <person name="Wang J."/>
            <person name="Bornberg-Bauer E."/>
            <person name="Korb J."/>
            <person name="Zhang G."/>
            <person name="Liebig J."/>
        </authorList>
    </citation>
    <scope>NUCLEOTIDE SEQUENCE [LARGE SCALE GENOMIC DNA]</scope>
    <source>
        <tissue evidence="11">Whole organism</tissue>
    </source>
</reference>
<dbReference type="FunCoup" id="A0A067R142">
    <property type="interactions" value="2"/>
</dbReference>
<dbReference type="Proteomes" id="UP000027135">
    <property type="component" value="Unassembled WGS sequence"/>
</dbReference>
<dbReference type="PROSITE" id="PS00572">
    <property type="entry name" value="GLYCOSYL_HYDROL_F1_1"/>
    <property type="match status" value="1"/>
</dbReference>
<dbReference type="Pfam" id="PF00232">
    <property type="entry name" value="Glyco_hydro_1"/>
    <property type="match status" value="1"/>
</dbReference>
<dbReference type="eggNOG" id="KOG0626">
    <property type="taxonomic scope" value="Eukaryota"/>
</dbReference>
<dbReference type="SUPFAM" id="SSF51445">
    <property type="entry name" value="(Trans)glycosidases"/>
    <property type="match status" value="1"/>
</dbReference>
<dbReference type="InterPro" id="IPR033132">
    <property type="entry name" value="GH_1_N_CS"/>
</dbReference>
<evidence type="ECO:0000256" key="1">
    <source>
        <dbReference type="ARBA" id="ARBA00010838"/>
    </source>
</evidence>
<dbReference type="STRING" id="136037.A0A067R142"/>
<dbReference type="PRINTS" id="PR00131">
    <property type="entry name" value="GLHYDRLASE1"/>
</dbReference>
<name>A0A067R142_ZOONE</name>
<evidence type="ECO:0000256" key="9">
    <source>
        <dbReference type="RuleBase" id="RU004468"/>
    </source>
</evidence>
<dbReference type="GO" id="GO:0008422">
    <property type="term" value="F:beta-glucosidase activity"/>
    <property type="evidence" value="ECO:0007669"/>
    <property type="project" value="TreeGrafter"/>
</dbReference>
<evidence type="ECO:0000313" key="12">
    <source>
        <dbReference type="Proteomes" id="UP000027135"/>
    </source>
</evidence>
<evidence type="ECO:0000256" key="5">
    <source>
        <dbReference type="ARBA" id="ARBA00023180"/>
    </source>
</evidence>
<dbReference type="PANTHER" id="PTHR10353">
    <property type="entry name" value="GLYCOSYL HYDROLASE"/>
    <property type="match status" value="1"/>
</dbReference>
<dbReference type="OMA" id="FFEYVNA"/>
<dbReference type="GO" id="GO:0005975">
    <property type="term" value="P:carbohydrate metabolic process"/>
    <property type="evidence" value="ECO:0007669"/>
    <property type="project" value="InterPro"/>
</dbReference>
<dbReference type="PANTHER" id="PTHR10353:SF36">
    <property type="entry name" value="LP05116P"/>
    <property type="match status" value="1"/>
</dbReference>
<dbReference type="PROSITE" id="PS00653">
    <property type="entry name" value="GLYCOSYL_HYDROL_F1_2"/>
    <property type="match status" value="1"/>
</dbReference>
<keyword evidence="4 9" id="KW-0378">Hydrolase</keyword>
<dbReference type="EC" id="3.2.1.21" evidence="3"/>
<evidence type="ECO:0000256" key="10">
    <source>
        <dbReference type="SAM" id="SignalP"/>
    </source>
</evidence>
<keyword evidence="5" id="KW-0325">Glycoprotein</keyword>
<organism evidence="11 12">
    <name type="scientific">Zootermopsis nevadensis</name>
    <name type="common">Dampwood termite</name>
    <dbReference type="NCBI Taxonomy" id="136037"/>
    <lineage>
        <taxon>Eukaryota</taxon>
        <taxon>Metazoa</taxon>
        <taxon>Ecdysozoa</taxon>
        <taxon>Arthropoda</taxon>
        <taxon>Hexapoda</taxon>
        <taxon>Insecta</taxon>
        <taxon>Pterygota</taxon>
        <taxon>Neoptera</taxon>
        <taxon>Polyneoptera</taxon>
        <taxon>Dictyoptera</taxon>
        <taxon>Blattodea</taxon>
        <taxon>Blattoidea</taxon>
        <taxon>Termitoidae</taxon>
        <taxon>Termopsidae</taxon>
        <taxon>Zootermopsis</taxon>
    </lineage>
</organism>
<dbReference type="AlphaFoldDB" id="A0A067R142"/>
<gene>
    <name evidence="11" type="ORF">L798_13532</name>
</gene>
<keyword evidence="10" id="KW-0732">Signal</keyword>
<dbReference type="InParanoid" id="A0A067R142"/>
<dbReference type="InterPro" id="IPR001360">
    <property type="entry name" value="Glyco_hydro_1"/>
</dbReference>
<evidence type="ECO:0000256" key="7">
    <source>
        <dbReference type="PROSITE-ProRule" id="PRU10055"/>
    </source>
</evidence>
<dbReference type="Gene3D" id="3.20.20.80">
    <property type="entry name" value="Glycosidases"/>
    <property type="match status" value="1"/>
</dbReference>
<dbReference type="InterPro" id="IPR017853">
    <property type="entry name" value="GH"/>
</dbReference>
<protein>
    <recommendedName>
        <fullName evidence="3">beta-glucosidase</fullName>
        <ecNumber evidence="3">3.2.1.21</ecNumber>
    </recommendedName>
</protein>
<feature type="active site" description="Nucleophile" evidence="7">
    <location>
        <position position="401"/>
    </location>
</feature>
<evidence type="ECO:0000256" key="8">
    <source>
        <dbReference type="RuleBase" id="RU003690"/>
    </source>
</evidence>
<keyword evidence="12" id="KW-1185">Reference proteome</keyword>
<evidence type="ECO:0000256" key="2">
    <source>
        <dbReference type="ARBA" id="ARBA00011738"/>
    </source>
</evidence>
<evidence type="ECO:0000256" key="3">
    <source>
        <dbReference type="ARBA" id="ARBA00012744"/>
    </source>
</evidence>
<evidence type="ECO:0000313" key="11">
    <source>
        <dbReference type="EMBL" id="KDR12525.1"/>
    </source>
</evidence>
<feature type="signal peptide" evidence="10">
    <location>
        <begin position="1"/>
        <end position="20"/>
    </location>
</feature>
<evidence type="ECO:0000256" key="6">
    <source>
        <dbReference type="ARBA" id="ARBA00023295"/>
    </source>
</evidence>
<evidence type="ECO:0000256" key="4">
    <source>
        <dbReference type="ARBA" id="ARBA00022801"/>
    </source>
</evidence>
<feature type="chain" id="PRO_5001648295" description="beta-glucosidase" evidence="10">
    <location>
        <begin position="21"/>
        <end position="508"/>
    </location>
</feature>
<comment type="similarity">
    <text evidence="1 8">Belongs to the glycosyl hydrolase 1 family.</text>
</comment>
<proteinExistence type="inferred from homology"/>
<keyword evidence="6 9" id="KW-0326">Glycosidase</keyword>
<sequence length="508" mass="58517">MLSCKIQCFTILNIVIIVMARNNSKNYTFPKDFIFGAATSAYQIEGAWNVDGKGQSIWDTFTHTHPDRISDGSNGDDAAKSYFKYKEDVRALKEMGMQFYRFSISWSRIMPQGLPNNINQKGIDYYNRLIDEVINNGLKPVVTMFHWDLPQYLQDLGGFASDVIIIYFEAYAEVLFENFGDRVHMWTTINEPYNHAFGYEVMTLAPGLNTTGVGIYLAAHNMIKAHARVYHLYDKHYRAKQKGKISLNLSVQWSVPEHKNSTDDKEATKAELEFTLGWYAHPIYSKEGDYPQIMKDRIRNLSLAEGFPTSRLPSFTSEEIVYVKGTADYFALNQYGSYLIAKGDTGANPSYFRDKGTLIEPDNWPKSETSTWESVTPKGIRNIIKWIKEQYGEELEILITENGFADNGELNDIIRINYLATYMIEVLKAIHFDKCKVIGYTVWSLIDNLEWSNGYSSKFGLYHVDFNDPDRKRTPKQSAHFMRNVTETRQIPYNYGIIDRELDEEEGL</sequence>
<dbReference type="InterPro" id="IPR018120">
    <property type="entry name" value="Glyco_hydro_1_AS"/>
</dbReference>
<dbReference type="FunFam" id="3.20.20.80:FF:000013">
    <property type="entry name" value="lactase-phlorizin hydrolase"/>
    <property type="match status" value="1"/>
</dbReference>
<comment type="subunit">
    <text evidence="2">Homodimer.</text>
</comment>
<dbReference type="EMBL" id="KK853013">
    <property type="protein sequence ID" value="KDR12525.1"/>
    <property type="molecule type" value="Genomic_DNA"/>
</dbReference>